<feature type="region of interest" description="Disordered" evidence="1">
    <location>
        <begin position="177"/>
        <end position="204"/>
    </location>
</feature>
<dbReference type="Proteomes" id="UP000612055">
    <property type="component" value="Unassembled WGS sequence"/>
</dbReference>
<evidence type="ECO:0000313" key="3">
    <source>
        <dbReference type="EMBL" id="KAG2492829.1"/>
    </source>
</evidence>
<dbReference type="InterPro" id="IPR036404">
    <property type="entry name" value="Jacalin-like_lectin_dom_sf"/>
</dbReference>
<feature type="region of interest" description="Disordered" evidence="1">
    <location>
        <begin position="1048"/>
        <end position="1089"/>
    </location>
</feature>
<keyword evidence="2" id="KW-0812">Transmembrane</keyword>
<gene>
    <name evidence="3" type="ORF">HYH03_008985</name>
</gene>
<dbReference type="PANTHER" id="PTHR48148">
    <property type="entry name" value="KERATINOCYTE PROLINE-RICH PROTEIN"/>
    <property type="match status" value="1"/>
</dbReference>
<keyword evidence="2" id="KW-0472">Membrane</keyword>
<evidence type="ECO:0000256" key="1">
    <source>
        <dbReference type="SAM" id="MobiDB-lite"/>
    </source>
</evidence>
<feature type="compositionally biased region" description="Low complexity" evidence="1">
    <location>
        <begin position="1013"/>
        <end position="1024"/>
    </location>
</feature>
<sequence>MRSWGTPLGDTKTQQADVARPERAPLSVPTNPRLTRIDWYHGWWFACVRFYYGGVAGPLHGCNGVTPTNEGPLNSVNLTAGELIQSVQLYTTTSAIGKGEAARLELKTNYRTIVTGSPRPLEVPGDYTKLPLLDPVKPANCAQAAKRLIAIAGRQSQYLEALSFVWAWLPPGPPQPPLPPRPPFPHPRPPSPVPPSPPSPPLDYSKLLQCNQSMEYPDIINGMPLHDDVGIPLTIPNLTIPSSCRIRRVVSILVNVSFWHQRANALSLYLRPPTQLRPTGTPLKLVDREGGAGPYGYNYDYLNDGKWGSYYDQDLGRFVDYEIGTFTFTDDANSPVTTPNGVQVVLPGSYKPVNAFSTIIPAPGGPMVPMANTSWELTISDGSLPGFIRGWAITLWGDAGPTPPTPRPPNPAPPPRPAPLNTSQSSSCVWASQAFGSTSGTAFNDTALAAGGSKPITRVDWYHGWWFACVRFYYGGVAGPLHGCNGVTPTNEGPLNSVNLTSGELIQSVQLYTTTSAIGKGEAARLELKANYRTIVTGSPRPLEVPGDYTKLPLLDPPLTPASSAPDPRTAAATRPGQSSSCVWASQAFGSTSGTAFNDTALAAGGSKPITQIDWYADYWFACIRFYYGGEPGPLHGCNGVTPTNQGSVNSTYLSNGELIQSVQLYTTTAAIGKGEAARLELYTNFRTITAGSFDPLDPDFGSEYYTKLPLLDPVKPAGCTQTSKRLIAIAGRESEYVEALSFVWAWLPIGKLLQCNQSMEYPDIINGMPLHDDVGIPLTIPNLTIPSSCRIRRVVSISVNVSFWHQRANALSLYLRPPTQLRPTGTPLKLVDREGGAGPYGYNYDANRDGKLGEYYDQVYGFLDYEIGTFTFTDDAMRYITTPTGLQMVVPGSYKPVNAFSTIIPAPGGPDVPIANTTWELTISDGSLPGFIRGWAITVWGDAGAPPAPKPPAPKPPSPAAAVSPKPPPPPGPPKPPRPPRAPPSPSPAPPKPPAPSLKPPSPKQPSPSPPKATATGVQTATGAGAALTREAGPASAAVAAGGSDLTAAAAPSGGAGPQQADAAASAAQQQAGSGPAVGSGGGAPSSSTPVVVGVVCGVVGTALVAVGVVAAMKWRRAVRSRSRVMPA</sequence>
<feature type="compositionally biased region" description="Pro residues" evidence="1">
    <location>
        <begin position="177"/>
        <end position="201"/>
    </location>
</feature>
<dbReference type="SUPFAM" id="SSF51101">
    <property type="entry name" value="Mannose-binding lectins"/>
    <property type="match status" value="2"/>
</dbReference>
<proteinExistence type="predicted"/>
<dbReference type="Gene3D" id="2.100.10.30">
    <property type="entry name" value="Jacalin-like lectin domain"/>
    <property type="match status" value="2"/>
</dbReference>
<keyword evidence="2" id="KW-1133">Transmembrane helix</keyword>
<dbReference type="AlphaFoldDB" id="A0A835Y894"/>
<feature type="region of interest" description="Disordered" evidence="1">
    <location>
        <begin position="398"/>
        <end position="424"/>
    </location>
</feature>
<feature type="region of interest" description="Disordered" evidence="1">
    <location>
        <begin position="1"/>
        <end position="27"/>
    </location>
</feature>
<feature type="compositionally biased region" description="Low complexity" evidence="1">
    <location>
        <begin position="1048"/>
        <end position="1076"/>
    </location>
</feature>
<feature type="region of interest" description="Disordered" evidence="1">
    <location>
        <begin position="944"/>
        <end position="1024"/>
    </location>
</feature>
<feature type="transmembrane region" description="Helical" evidence="2">
    <location>
        <begin position="1092"/>
        <end position="1114"/>
    </location>
</feature>
<dbReference type="PANTHER" id="PTHR48148:SF3">
    <property type="entry name" value="KERATINOCYTE PROLINE-RICH PROTEIN"/>
    <property type="match status" value="1"/>
</dbReference>
<feature type="compositionally biased region" description="Pro residues" evidence="1">
    <location>
        <begin position="401"/>
        <end position="418"/>
    </location>
</feature>
<feature type="compositionally biased region" description="Pro residues" evidence="1">
    <location>
        <begin position="947"/>
        <end position="1012"/>
    </location>
</feature>
<evidence type="ECO:0000256" key="2">
    <source>
        <dbReference type="SAM" id="Phobius"/>
    </source>
</evidence>
<reference evidence="3" key="1">
    <citation type="journal article" date="2020" name="bioRxiv">
        <title>Comparative genomics of Chlamydomonas.</title>
        <authorList>
            <person name="Craig R.J."/>
            <person name="Hasan A.R."/>
            <person name="Ness R.W."/>
            <person name="Keightley P.D."/>
        </authorList>
    </citation>
    <scope>NUCLEOTIDE SEQUENCE</scope>
    <source>
        <strain evidence="3">CCAP 11/70</strain>
    </source>
</reference>
<feature type="region of interest" description="Disordered" evidence="1">
    <location>
        <begin position="556"/>
        <end position="578"/>
    </location>
</feature>
<accession>A0A835Y894</accession>
<comment type="caution">
    <text evidence="3">The sequence shown here is derived from an EMBL/GenBank/DDBJ whole genome shotgun (WGS) entry which is preliminary data.</text>
</comment>
<feature type="compositionally biased region" description="Low complexity" evidence="1">
    <location>
        <begin position="561"/>
        <end position="576"/>
    </location>
</feature>
<dbReference type="EMBL" id="JAEHOE010000042">
    <property type="protein sequence ID" value="KAG2492829.1"/>
    <property type="molecule type" value="Genomic_DNA"/>
</dbReference>
<protein>
    <submittedName>
        <fullName evidence="3">Uncharacterized protein</fullName>
    </submittedName>
</protein>
<evidence type="ECO:0000313" key="4">
    <source>
        <dbReference type="Proteomes" id="UP000612055"/>
    </source>
</evidence>
<name>A0A835Y894_9CHLO</name>
<organism evidence="3 4">
    <name type="scientific">Edaphochlamys debaryana</name>
    <dbReference type="NCBI Taxonomy" id="47281"/>
    <lineage>
        <taxon>Eukaryota</taxon>
        <taxon>Viridiplantae</taxon>
        <taxon>Chlorophyta</taxon>
        <taxon>core chlorophytes</taxon>
        <taxon>Chlorophyceae</taxon>
        <taxon>CS clade</taxon>
        <taxon>Chlamydomonadales</taxon>
        <taxon>Chlamydomonadales incertae sedis</taxon>
        <taxon>Edaphochlamys</taxon>
    </lineage>
</organism>
<keyword evidence="4" id="KW-1185">Reference proteome</keyword>